<keyword evidence="3" id="KW-1185">Reference proteome</keyword>
<protein>
    <recommendedName>
        <fullName evidence="1">Fucosyltransferase N-terminal domain-containing protein</fullName>
    </recommendedName>
</protein>
<comment type="caution">
    <text evidence="2">The sequence shown here is derived from an EMBL/GenBank/DDBJ whole genome shotgun (WGS) entry which is preliminary data.</text>
</comment>
<dbReference type="Pfam" id="PF17039">
    <property type="entry name" value="Glyco_tran_10_N"/>
    <property type="match status" value="1"/>
</dbReference>
<reference evidence="2" key="1">
    <citation type="journal article" date="2019" name="bioRxiv">
        <title>The Genome of the Zebra Mussel, Dreissena polymorpha: A Resource for Invasive Species Research.</title>
        <authorList>
            <person name="McCartney M.A."/>
            <person name="Auch B."/>
            <person name="Kono T."/>
            <person name="Mallez S."/>
            <person name="Zhang Y."/>
            <person name="Obille A."/>
            <person name="Becker A."/>
            <person name="Abrahante J.E."/>
            <person name="Garbe J."/>
            <person name="Badalamenti J.P."/>
            <person name="Herman A."/>
            <person name="Mangelson H."/>
            <person name="Liachko I."/>
            <person name="Sullivan S."/>
            <person name="Sone E.D."/>
            <person name="Koren S."/>
            <person name="Silverstein K.A.T."/>
            <person name="Beckman K.B."/>
            <person name="Gohl D.M."/>
        </authorList>
    </citation>
    <scope>NUCLEOTIDE SEQUENCE</scope>
    <source>
        <strain evidence="2">Duluth1</strain>
        <tissue evidence="2">Whole animal</tissue>
    </source>
</reference>
<dbReference type="SUPFAM" id="SSF53756">
    <property type="entry name" value="UDP-Glycosyltransferase/glycogen phosphorylase"/>
    <property type="match status" value="1"/>
</dbReference>
<evidence type="ECO:0000313" key="2">
    <source>
        <dbReference type="EMBL" id="KAH3868518.1"/>
    </source>
</evidence>
<evidence type="ECO:0000313" key="3">
    <source>
        <dbReference type="Proteomes" id="UP000828390"/>
    </source>
</evidence>
<evidence type="ECO:0000259" key="1">
    <source>
        <dbReference type="Pfam" id="PF17039"/>
    </source>
</evidence>
<feature type="domain" description="Fucosyltransferase N-terminal" evidence="1">
    <location>
        <begin position="23"/>
        <end position="105"/>
    </location>
</feature>
<name>A0A9D4M2X6_DREPO</name>
<dbReference type="Proteomes" id="UP000828390">
    <property type="component" value="Unassembled WGS sequence"/>
</dbReference>
<reference evidence="2" key="2">
    <citation type="submission" date="2020-11" db="EMBL/GenBank/DDBJ databases">
        <authorList>
            <person name="McCartney M.A."/>
            <person name="Auch B."/>
            <person name="Kono T."/>
            <person name="Mallez S."/>
            <person name="Becker A."/>
            <person name="Gohl D.M."/>
            <person name="Silverstein K.A.T."/>
            <person name="Koren S."/>
            <person name="Bechman K.B."/>
            <person name="Herman A."/>
            <person name="Abrahante J.E."/>
            <person name="Garbe J."/>
        </authorList>
    </citation>
    <scope>NUCLEOTIDE SEQUENCE</scope>
    <source>
        <strain evidence="2">Duluth1</strain>
        <tissue evidence="2">Whole animal</tissue>
    </source>
</reference>
<gene>
    <name evidence="2" type="ORF">DPMN_031668</name>
</gene>
<dbReference type="EMBL" id="JAIWYP010000002">
    <property type="protein sequence ID" value="KAH3868518.1"/>
    <property type="molecule type" value="Genomic_DNA"/>
</dbReference>
<proteinExistence type="predicted"/>
<organism evidence="2 3">
    <name type="scientific">Dreissena polymorpha</name>
    <name type="common">Zebra mussel</name>
    <name type="synonym">Mytilus polymorpha</name>
    <dbReference type="NCBI Taxonomy" id="45954"/>
    <lineage>
        <taxon>Eukaryota</taxon>
        <taxon>Metazoa</taxon>
        <taxon>Spiralia</taxon>
        <taxon>Lophotrochozoa</taxon>
        <taxon>Mollusca</taxon>
        <taxon>Bivalvia</taxon>
        <taxon>Autobranchia</taxon>
        <taxon>Heteroconchia</taxon>
        <taxon>Euheterodonta</taxon>
        <taxon>Imparidentia</taxon>
        <taxon>Neoheterodontei</taxon>
        <taxon>Myida</taxon>
        <taxon>Dreissenoidea</taxon>
        <taxon>Dreissenidae</taxon>
        <taxon>Dreissena</taxon>
    </lineage>
</organism>
<sequence>MVSVHEIPVRSSIVENKTLQGKENKMILWYIKPGWITESVLSQTLKTCPYSNCYTSSDRQKIHQASAIMFEIRKGDGLSSAPPIPTDKRNPDQAWVFFIVEPPLFNADPSEP</sequence>
<dbReference type="AlphaFoldDB" id="A0A9D4M2X6"/>
<dbReference type="InterPro" id="IPR031481">
    <property type="entry name" value="Glyco_tran_10_N"/>
</dbReference>
<accession>A0A9D4M2X6</accession>